<evidence type="ECO:0000256" key="7">
    <source>
        <dbReference type="SAM" id="Phobius"/>
    </source>
</evidence>
<keyword evidence="3" id="KW-0762">Sugar transport</keyword>
<accession>A0A7S3ULS7</accession>
<proteinExistence type="predicted"/>
<dbReference type="PANTHER" id="PTHR10778:SF4">
    <property type="entry name" value="NUCLEOTIDE SUGAR TRANSPORTER SLC35B4"/>
    <property type="match status" value="1"/>
</dbReference>
<dbReference type="InterPro" id="IPR013657">
    <property type="entry name" value="SCL35B1-4/HUT1"/>
</dbReference>
<keyword evidence="6 7" id="KW-0472">Membrane</keyword>
<feature type="transmembrane region" description="Helical" evidence="7">
    <location>
        <begin position="55"/>
        <end position="76"/>
    </location>
</feature>
<dbReference type="GO" id="GO:0000139">
    <property type="term" value="C:Golgi membrane"/>
    <property type="evidence" value="ECO:0007669"/>
    <property type="project" value="TreeGrafter"/>
</dbReference>
<keyword evidence="2" id="KW-0813">Transport</keyword>
<keyword evidence="4 7" id="KW-0812">Transmembrane</keyword>
<evidence type="ECO:0000256" key="4">
    <source>
        <dbReference type="ARBA" id="ARBA00022692"/>
    </source>
</evidence>
<gene>
    <name evidence="8" type="ORF">OMAR00292_LOCUS2203</name>
</gene>
<evidence type="ECO:0000256" key="6">
    <source>
        <dbReference type="ARBA" id="ARBA00023136"/>
    </source>
</evidence>
<dbReference type="AlphaFoldDB" id="A0A7S3ULS7"/>
<evidence type="ECO:0000256" key="1">
    <source>
        <dbReference type="ARBA" id="ARBA00004127"/>
    </source>
</evidence>
<evidence type="ECO:0000256" key="3">
    <source>
        <dbReference type="ARBA" id="ARBA00022597"/>
    </source>
</evidence>
<evidence type="ECO:0000256" key="2">
    <source>
        <dbReference type="ARBA" id="ARBA00022448"/>
    </source>
</evidence>
<feature type="transmembrane region" description="Helical" evidence="7">
    <location>
        <begin position="96"/>
        <end position="116"/>
    </location>
</feature>
<reference evidence="8" key="1">
    <citation type="submission" date="2021-01" db="EMBL/GenBank/DDBJ databases">
        <authorList>
            <person name="Corre E."/>
            <person name="Pelletier E."/>
            <person name="Niang G."/>
            <person name="Scheremetjew M."/>
            <person name="Finn R."/>
            <person name="Kale V."/>
            <person name="Holt S."/>
            <person name="Cochrane G."/>
            <person name="Meng A."/>
            <person name="Brown T."/>
            <person name="Cohen L."/>
        </authorList>
    </citation>
    <scope>NUCLEOTIDE SEQUENCE</scope>
    <source>
        <strain evidence="8">CCMP1795</strain>
    </source>
</reference>
<evidence type="ECO:0008006" key="9">
    <source>
        <dbReference type="Google" id="ProtNLM"/>
    </source>
</evidence>
<feature type="transmembrane region" description="Helical" evidence="7">
    <location>
        <begin position="231"/>
        <end position="252"/>
    </location>
</feature>
<comment type="subcellular location">
    <subcellularLocation>
        <location evidence="1">Endomembrane system</location>
        <topology evidence="1">Multi-pass membrane protein</topology>
    </subcellularLocation>
</comment>
<evidence type="ECO:0000313" key="8">
    <source>
        <dbReference type="EMBL" id="CAE0616327.1"/>
    </source>
</evidence>
<evidence type="ECO:0000256" key="5">
    <source>
        <dbReference type="ARBA" id="ARBA00022989"/>
    </source>
</evidence>
<dbReference type="Pfam" id="PF08449">
    <property type="entry name" value="UAA"/>
    <property type="match status" value="1"/>
</dbReference>
<dbReference type="GO" id="GO:0005462">
    <property type="term" value="F:UDP-N-acetylglucosamine transmembrane transporter activity"/>
    <property type="evidence" value="ECO:0007669"/>
    <property type="project" value="TreeGrafter"/>
</dbReference>
<dbReference type="GO" id="GO:0005464">
    <property type="term" value="F:UDP-xylose transmembrane transporter activity"/>
    <property type="evidence" value="ECO:0007669"/>
    <property type="project" value="TreeGrafter"/>
</dbReference>
<organism evidence="8">
    <name type="scientific">Oxyrrhis marina</name>
    <name type="common">Dinoflagellate</name>
    <dbReference type="NCBI Taxonomy" id="2969"/>
    <lineage>
        <taxon>Eukaryota</taxon>
        <taxon>Sar</taxon>
        <taxon>Alveolata</taxon>
        <taxon>Dinophyceae</taxon>
        <taxon>Oxyrrhinales</taxon>
        <taxon>Oxyrrhinaceae</taxon>
        <taxon>Oxyrrhis</taxon>
    </lineage>
</organism>
<sequence length="260" mass="28371">MTKTNSVHVTRLPALGSICNMYSMDTMEDMQPPNTIKNGRITDHVSIVRTKKSELLFSVVLVTCGIFLATIGDASVLCVHCDGGILGALTNAKEDMRVWAVGIAILLLVLFLQAFLGHLQRIFYDRYPGTSDEFMFFSHVYALIPTFLMAQGLVKSLSNLAASQPISPLVPVPSGLVYLLANNITQSVCIRGVFALSAVVSPLSVNLTLSVRKFSSVVFSVIWFNNPWTGLHSLATLCIFGGSSVPILAMWLSSRKEKEQ</sequence>
<dbReference type="PANTHER" id="PTHR10778">
    <property type="entry name" value="SOLUTE CARRIER FAMILY 35 MEMBER B"/>
    <property type="match status" value="1"/>
</dbReference>
<feature type="transmembrane region" description="Helical" evidence="7">
    <location>
        <begin position="193"/>
        <end position="211"/>
    </location>
</feature>
<dbReference type="EMBL" id="HBIT01004618">
    <property type="protein sequence ID" value="CAE0616327.1"/>
    <property type="molecule type" value="Transcribed_RNA"/>
</dbReference>
<name>A0A7S3ULS7_OXYMA</name>
<keyword evidence="5 7" id="KW-1133">Transmembrane helix</keyword>
<protein>
    <recommendedName>
        <fullName evidence="9">Sugar phosphate transporter domain-containing protein</fullName>
    </recommendedName>
</protein>
<dbReference type="GO" id="GO:0005789">
    <property type="term" value="C:endoplasmic reticulum membrane"/>
    <property type="evidence" value="ECO:0007669"/>
    <property type="project" value="TreeGrafter"/>
</dbReference>